<dbReference type="Gene3D" id="2.30.130.40">
    <property type="entry name" value="LON domain-like"/>
    <property type="match status" value="1"/>
</dbReference>
<evidence type="ECO:0000259" key="16">
    <source>
        <dbReference type="PROSITE" id="PS51786"/>
    </source>
</evidence>
<keyword evidence="3 10" id="KW-0645">Protease</keyword>
<evidence type="ECO:0000256" key="13">
    <source>
        <dbReference type="PIRSR" id="PIRSR001174-2"/>
    </source>
</evidence>
<evidence type="ECO:0000256" key="7">
    <source>
        <dbReference type="ARBA" id="ARBA00022840"/>
    </source>
</evidence>
<feature type="domain" description="Lon N-terminal" evidence="17">
    <location>
        <begin position="25"/>
        <end position="219"/>
    </location>
</feature>
<accession>A0A378JFK1</accession>
<keyword evidence="4 10" id="KW-0547">Nucleotide-binding</keyword>
<organism evidence="19 21">
    <name type="scientific">Legionella gratiana</name>
    <dbReference type="NCBI Taxonomy" id="45066"/>
    <lineage>
        <taxon>Bacteria</taxon>
        <taxon>Pseudomonadati</taxon>
        <taxon>Pseudomonadota</taxon>
        <taxon>Gammaproteobacteria</taxon>
        <taxon>Legionellales</taxon>
        <taxon>Legionellaceae</taxon>
        <taxon>Legionella</taxon>
    </lineage>
</organism>
<dbReference type="OrthoDB" id="9803599at2"/>
<evidence type="ECO:0000256" key="5">
    <source>
        <dbReference type="ARBA" id="ARBA00022801"/>
    </source>
</evidence>
<proteinExistence type="evidence at transcript level"/>
<dbReference type="InterPro" id="IPR027417">
    <property type="entry name" value="P-loop_NTPase"/>
</dbReference>
<evidence type="ECO:0000256" key="3">
    <source>
        <dbReference type="ARBA" id="ARBA00022670"/>
    </source>
</evidence>
<feature type="active site" evidence="10 12">
    <location>
        <position position="701"/>
    </location>
</feature>
<evidence type="ECO:0000256" key="4">
    <source>
        <dbReference type="ARBA" id="ARBA00022741"/>
    </source>
</evidence>
<dbReference type="SUPFAM" id="SSF88697">
    <property type="entry name" value="PUA domain-like"/>
    <property type="match status" value="1"/>
</dbReference>
<dbReference type="Pfam" id="PF00004">
    <property type="entry name" value="AAA"/>
    <property type="match status" value="1"/>
</dbReference>
<keyword evidence="8 10" id="KW-0346">Stress response</keyword>
<dbReference type="GO" id="GO:0004252">
    <property type="term" value="F:serine-type endopeptidase activity"/>
    <property type="evidence" value="ECO:0007669"/>
    <property type="project" value="UniProtKB-UniRule"/>
</dbReference>
<dbReference type="SUPFAM" id="SSF52540">
    <property type="entry name" value="P-loop containing nucleoside triphosphate hydrolases"/>
    <property type="match status" value="1"/>
</dbReference>
<comment type="function">
    <text evidence="10">ATP-dependent serine protease that mediates the selective degradation of mutant and abnormal proteins as well as certain short-lived regulatory proteins. Required for cellular homeostasis and for survival from DNA damage and developmental changes induced by stress. Degrades polypeptides processively to yield small peptide fragments that are 5 to 10 amino acids long. Binds to DNA in a double-stranded, site-specific manner.</text>
</comment>
<dbReference type="CDD" id="cd19500">
    <property type="entry name" value="RecA-like_Lon"/>
    <property type="match status" value="1"/>
</dbReference>
<dbReference type="GO" id="GO:0006515">
    <property type="term" value="P:protein quality control for misfolded or incompletely synthesized proteins"/>
    <property type="evidence" value="ECO:0007669"/>
    <property type="project" value="UniProtKB-UniRule"/>
</dbReference>
<dbReference type="EMBL" id="UGOB01000001">
    <property type="protein sequence ID" value="STX46239.1"/>
    <property type="molecule type" value="Genomic_DNA"/>
</dbReference>
<keyword evidence="20" id="KW-1185">Reference proteome</keyword>
<keyword evidence="5 10" id="KW-0378">Hydrolase</keyword>
<dbReference type="AlphaFoldDB" id="A0A378JFK1"/>
<evidence type="ECO:0000256" key="9">
    <source>
        <dbReference type="ARBA" id="ARBA00050665"/>
    </source>
</evidence>
<evidence type="ECO:0000256" key="6">
    <source>
        <dbReference type="ARBA" id="ARBA00022825"/>
    </source>
</evidence>
<dbReference type="Pfam" id="PF05362">
    <property type="entry name" value="Lon_C"/>
    <property type="match status" value="1"/>
</dbReference>
<name>A0A378JFK1_9GAMM</name>
<keyword evidence="6 10" id="KW-0720">Serine protease</keyword>
<dbReference type="GO" id="GO:0016887">
    <property type="term" value="F:ATP hydrolysis activity"/>
    <property type="evidence" value="ECO:0007669"/>
    <property type="project" value="UniProtKB-UniRule"/>
</dbReference>
<dbReference type="PROSITE" id="PS51786">
    <property type="entry name" value="LON_PROTEOLYTIC"/>
    <property type="match status" value="1"/>
</dbReference>
<evidence type="ECO:0000256" key="8">
    <source>
        <dbReference type="ARBA" id="ARBA00023016"/>
    </source>
</evidence>
<dbReference type="InterPro" id="IPR003111">
    <property type="entry name" value="Lon_prtase_N"/>
</dbReference>
<dbReference type="FunFam" id="1.20.5.5270:FF:000002">
    <property type="entry name" value="Lon protease homolog"/>
    <property type="match status" value="1"/>
</dbReference>
<protein>
    <recommendedName>
        <fullName evidence="10 11">Lon protease</fullName>
        <ecNumber evidence="10 11">3.4.21.53</ecNumber>
    </recommendedName>
    <alternativeName>
        <fullName evidence="10">ATP-dependent protease La</fullName>
    </alternativeName>
</protein>
<dbReference type="Pfam" id="PF22667">
    <property type="entry name" value="Lon_lid"/>
    <property type="match status" value="1"/>
</dbReference>
<evidence type="ECO:0000256" key="1">
    <source>
        <dbReference type="ARBA" id="ARBA00004496"/>
    </source>
</evidence>
<dbReference type="PANTHER" id="PTHR10046">
    <property type="entry name" value="ATP DEPENDENT LON PROTEASE FAMILY MEMBER"/>
    <property type="match status" value="1"/>
</dbReference>
<dbReference type="SMART" id="SM00464">
    <property type="entry name" value="LON"/>
    <property type="match status" value="1"/>
</dbReference>
<dbReference type="GO" id="GO:0043565">
    <property type="term" value="F:sequence-specific DNA binding"/>
    <property type="evidence" value="ECO:0007669"/>
    <property type="project" value="UniProtKB-UniRule"/>
</dbReference>
<dbReference type="RefSeq" id="WP_058499646.1">
    <property type="nucleotide sequence ID" value="NZ_CAAAHW010000022.1"/>
</dbReference>
<dbReference type="PROSITE" id="PS51787">
    <property type="entry name" value="LON_N"/>
    <property type="match status" value="1"/>
</dbReference>
<evidence type="ECO:0000313" key="19">
    <source>
        <dbReference type="EMBL" id="STX46239.1"/>
    </source>
</evidence>
<feature type="domain" description="Lon proteolytic" evidence="16">
    <location>
        <begin position="614"/>
        <end position="795"/>
    </location>
</feature>
<dbReference type="GO" id="GO:0005524">
    <property type="term" value="F:ATP binding"/>
    <property type="evidence" value="ECO:0007669"/>
    <property type="project" value="UniProtKB-UniRule"/>
</dbReference>
<keyword evidence="19" id="KW-0238">DNA-binding</keyword>
<comment type="catalytic activity">
    <reaction evidence="9 10 11 14">
        <text>Hydrolysis of proteins in presence of ATP.</text>
        <dbReference type="EC" id="3.4.21.53"/>
    </reaction>
</comment>
<dbReference type="InterPro" id="IPR008268">
    <property type="entry name" value="Peptidase_S16_AS"/>
</dbReference>
<dbReference type="InterPro" id="IPR054594">
    <property type="entry name" value="Lon_lid"/>
</dbReference>
<comment type="subunit">
    <text evidence="10 11">Homohexamer. Organized in a ring with a central cavity.</text>
</comment>
<keyword evidence="7 10" id="KW-0067">ATP-binding</keyword>
<feature type="binding site" evidence="10 13">
    <location>
        <begin position="378"/>
        <end position="385"/>
    </location>
    <ligand>
        <name>ATP</name>
        <dbReference type="ChEBI" id="CHEBI:30616"/>
    </ligand>
</feature>
<comment type="induction">
    <text evidence="10">By heat shock.</text>
</comment>
<evidence type="ECO:0000256" key="2">
    <source>
        <dbReference type="ARBA" id="ARBA00022490"/>
    </source>
</evidence>
<dbReference type="EC" id="3.4.21.53" evidence="10 11"/>
<dbReference type="GO" id="GO:0034605">
    <property type="term" value="P:cellular response to heat"/>
    <property type="evidence" value="ECO:0007669"/>
    <property type="project" value="UniProtKB-UniRule"/>
</dbReference>
<dbReference type="GO" id="GO:0004176">
    <property type="term" value="F:ATP-dependent peptidase activity"/>
    <property type="evidence" value="ECO:0007669"/>
    <property type="project" value="UniProtKB-UniRule"/>
</dbReference>
<comment type="similarity">
    <text evidence="10 11 14 15">Belongs to the peptidase S16 family.</text>
</comment>
<evidence type="ECO:0000256" key="15">
    <source>
        <dbReference type="RuleBase" id="RU000591"/>
    </source>
</evidence>
<dbReference type="InterPro" id="IPR008269">
    <property type="entry name" value="Lon_proteolytic"/>
</dbReference>
<dbReference type="Gene3D" id="3.40.50.300">
    <property type="entry name" value="P-loop containing nucleotide triphosphate hydrolases"/>
    <property type="match status" value="1"/>
</dbReference>
<dbReference type="Proteomes" id="UP000254476">
    <property type="component" value="Unassembled WGS sequence"/>
</dbReference>
<dbReference type="SMART" id="SM00382">
    <property type="entry name" value="AAA"/>
    <property type="match status" value="1"/>
</dbReference>
<dbReference type="SUPFAM" id="SSF54211">
    <property type="entry name" value="Ribosomal protein S5 domain 2-like"/>
    <property type="match status" value="1"/>
</dbReference>
<evidence type="ECO:0000313" key="20">
    <source>
        <dbReference type="Proteomes" id="UP000054691"/>
    </source>
</evidence>
<keyword evidence="2 10" id="KW-0963">Cytoplasm</keyword>
<dbReference type="InterPro" id="IPR027065">
    <property type="entry name" value="Lon_Prtase"/>
</dbReference>
<comment type="subcellular location">
    <subcellularLocation>
        <location evidence="1 10 11">Cytoplasm</location>
    </subcellularLocation>
</comment>
<dbReference type="InterPro" id="IPR020568">
    <property type="entry name" value="Ribosomal_Su5_D2-typ_SF"/>
</dbReference>
<sequence>MEVRTNKGKTEKQEQTTELNIPSELPILALQGAVIYPMTVMPVNISQSRSIKLAHDVTIGSSRFIGIMAIKNNTVENPSPIDIYTIGTASLIHRLIHLSDNSVQLIVQGIEKVCIKEFTSVEPYLKARIAVAMEQYTKNKEIEALMRNTIGLLRHLISLSPHLSEDLLTVALNTNDPRQLVYLIAANFRQELKDAQELLELNNVEDKLIKLNMFLTREVEIIELGKKIQSQAQNELDKAERYYMLREQLKQIKKELGEEDEQTLEIREYENKIIQAHMPQEAEKEATRELNRMKAMHPSAAEYQVIKTYLDWLVELPWNKTTEDNLDIDCARKILDEDHYNLKEVKVRILEYLAVHKLRLERNDKYQSYTGSILCFVGPPGVGKTSLGQSIARALGRKFIRFSLGGMHDEGEIRGHRRTYIGALPGRIIQSIKRVESRNPVMMLDEVDKVGADFRGDPSSALLEVLDPAQNKTFSDHYLDVDFDLSQVIFICTANQLDPIQPALRDRMEIITLPGYTDDEKVHIATNYLIPRQIEENGLIPKEIHFKRDAILLMTHNYTREAGVRNLEREIGSICRKVATRIAENKVKSVIITKNKVIELLGKPTFYSEIAERTTIPGVATGLAVTLGGGDILFIEATKMPGSKTFTVTGQLGTVMKESAQAALSYVRSKAHQLGIEDKIFEKSDIHLHIPEGAIPKDGPSAGVTMATALASLMTNRLVKSDVGMTGEITLRGRVLPVGGIKEKILAAHRAGLKTVILPKRNDKDLDDLPDKVRKEMKFIFAKDVSDVFDAALCPSGNNDKGMK</sequence>
<reference evidence="18 20" key="1">
    <citation type="submission" date="2015-11" db="EMBL/GenBank/DDBJ databases">
        <title>Genomic analysis of 38 Legionella species identifies large and diverse effector repertoires.</title>
        <authorList>
            <person name="Burstein D."/>
            <person name="Amaro F."/>
            <person name="Zusman T."/>
            <person name="Lifshitz Z."/>
            <person name="Cohen O."/>
            <person name="Gilbert J.A."/>
            <person name="Pupko T."/>
            <person name="Shuman H.A."/>
            <person name="Segal G."/>
        </authorList>
    </citation>
    <scope>NUCLEOTIDE SEQUENCE [LARGE SCALE GENOMIC DNA]</scope>
    <source>
        <strain evidence="18 20">Lyon 8420412</strain>
    </source>
</reference>
<feature type="active site" evidence="10 12">
    <location>
        <position position="744"/>
    </location>
</feature>
<dbReference type="InterPro" id="IPR015947">
    <property type="entry name" value="PUA-like_sf"/>
</dbReference>
<dbReference type="PRINTS" id="PR00830">
    <property type="entry name" value="ENDOLAPTASE"/>
</dbReference>
<dbReference type="STRING" id="45066.Lgra_2522"/>
<dbReference type="EMBL" id="LNYE01000026">
    <property type="protein sequence ID" value="KTD06684.1"/>
    <property type="molecule type" value="Genomic_DNA"/>
</dbReference>
<dbReference type="InterPro" id="IPR014721">
    <property type="entry name" value="Ribsml_uS5_D2-typ_fold_subgr"/>
</dbReference>
<evidence type="ECO:0000256" key="12">
    <source>
        <dbReference type="PIRSR" id="PIRSR001174-1"/>
    </source>
</evidence>
<evidence type="ECO:0000313" key="21">
    <source>
        <dbReference type="Proteomes" id="UP000254476"/>
    </source>
</evidence>
<dbReference type="InterPro" id="IPR027543">
    <property type="entry name" value="Lon_bac"/>
</dbReference>
<dbReference type="GO" id="GO:0005737">
    <property type="term" value="C:cytoplasm"/>
    <property type="evidence" value="ECO:0007669"/>
    <property type="project" value="UniProtKB-SubCell"/>
</dbReference>
<dbReference type="InterPro" id="IPR004815">
    <property type="entry name" value="Lon_bac/euk-typ"/>
</dbReference>
<dbReference type="NCBIfam" id="TIGR00763">
    <property type="entry name" value="lon"/>
    <property type="match status" value="1"/>
</dbReference>
<dbReference type="Pfam" id="PF02190">
    <property type="entry name" value="LON_substr_bdg"/>
    <property type="match status" value="1"/>
</dbReference>
<dbReference type="InterPro" id="IPR003593">
    <property type="entry name" value="AAA+_ATPase"/>
</dbReference>
<dbReference type="FunFam" id="3.40.50.300:FF:000021">
    <property type="entry name" value="Lon protease homolog"/>
    <property type="match status" value="1"/>
</dbReference>
<dbReference type="Gene3D" id="1.20.58.1480">
    <property type="match status" value="1"/>
</dbReference>
<evidence type="ECO:0000259" key="17">
    <source>
        <dbReference type="PROSITE" id="PS51787"/>
    </source>
</evidence>
<dbReference type="InterPro" id="IPR046336">
    <property type="entry name" value="Lon_prtase_N_sf"/>
</dbReference>
<reference evidence="19 21" key="2">
    <citation type="submission" date="2018-06" db="EMBL/GenBank/DDBJ databases">
        <authorList>
            <consortium name="Pathogen Informatics"/>
            <person name="Doyle S."/>
        </authorList>
    </citation>
    <scope>NUCLEOTIDE SEQUENCE [LARGE SCALE GENOMIC DNA]</scope>
    <source>
        <strain evidence="19 21">NCTC12388</strain>
    </source>
</reference>
<dbReference type="Gene3D" id="3.30.230.10">
    <property type="match status" value="1"/>
</dbReference>
<dbReference type="HAMAP" id="MF_01973">
    <property type="entry name" value="lon_bact"/>
    <property type="match status" value="1"/>
</dbReference>
<evidence type="ECO:0000313" key="18">
    <source>
        <dbReference type="EMBL" id="KTD06684.1"/>
    </source>
</evidence>
<dbReference type="Gene3D" id="1.20.5.5270">
    <property type="match status" value="1"/>
</dbReference>
<gene>
    <name evidence="19" type="primary">lon_2</name>
    <name evidence="10" type="synonym">lon</name>
    <name evidence="18" type="ORF">Lgra_2522</name>
    <name evidence="19" type="ORF">NCTC12388_02998</name>
</gene>
<dbReference type="InterPro" id="IPR003959">
    <property type="entry name" value="ATPase_AAA_core"/>
</dbReference>
<dbReference type="FunFam" id="3.30.230.10:FF:000019">
    <property type="entry name" value="Lon protease homolog 2, peroxisomal"/>
    <property type="match status" value="1"/>
</dbReference>
<evidence type="ECO:0000256" key="11">
    <source>
        <dbReference type="PIRNR" id="PIRNR001174"/>
    </source>
</evidence>
<evidence type="ECO:0000256" key="10">
    <source>
        <dbReference type="HAMAP-Rule" id="MF_01973"/>
    </source>
</evidence>
<dbReference type="PROSITE" id="PS01046">
    <property type="entry name" value="LON_SER"/>
    <property type="match status" value="1"/>
</dbReference>
<dbReference type="Gene3D" id="1.10.8.60">
    <property type="match status" value="1"/>
</dbReference>
<evidence type="ECO:0000256" key="14">
    <source>
        <dbReference type="PROSITE-ProRule" id="PRU01122"/>
    </source>
</evidence>
<dbReference type="PIRSF" id="PIRSF001174">
    <property type="entry name" value="Lon_proteas"/>
    <property type="match status" value="1"/>
</dbReference>
<dbReference type="Proteomes" id="UP000054691">
    <property type="component" value="Unassembled WGS sequence"/>
</dbReference>